<dbReference type="CDD" id="cd17354">
    <property type="entry name" value="MFS_Mch1p_like"/>
    <property type="match status" value="1"/>
</dbReference>
<protein>
    <submittedName>
        <fullName evidence="9">Uncharacterized protein</fullName>
    </submittedName>
</protein>
<dbReference type="OrthoDB" id="410267at2759"/>
<evidence type="ECO:0000256" key="5">
    <source>
        <dbReference type="ARBA" id="ARBA00044504"/>
    </source>
</evidence>
<dbReference type="PANTHER" id="PTHR21576">
    <property type="entry name" value="UNCHARACTERIZED NODULIN-LIKE PROTEIN"/>
    <property type="match status" value="1"/>
</dbReference>
<dbReference type="AlphaFoldDB" id="A0A484M4X7"/>
<dbReference type="InterPro" id="IPR010658">
    <property type="entry name" value="Nodulin-like"/>
</dbReference>
<accession>A0A484M4X7</accession>
<comment type="similarity">
    <text evidence="5">Belongs to the major facilitator superfamily. Phosphate:H(+) symporter (TC 2.A.1.9) family.</text>
</comment>
<dbReference type="EMBL" id="OOIL02002583">
    <property type="protein sequence ID" value="VFQ83647.1"/>
    <property type="molecule type" value="Genomic_DNA"/>
</dbReference>
<evidence type="ECO:0000256" key="2">
    <source>
        <dbReference type="ARBA" id="ARBA00022692"/>
    </source>
</evidence>
<evidence type="ECO:0000259" key="8">
    <source>
        <dbReference type="Pfam" id="PF23262"/>
    </source>
</evidence>
<dbReference type="Pfam" id="PF06813">
    <property type="entry name" value="Nodulin-like"/>
    <property type="match status" value="1"/>
</dbReference>
<feature type="transmembrane region" description="Helical" evidence="6">
    <location>
        <begin position="426"/>
        <end position="445"/>
    </location>
</feature>
<evidence type="ECO:0000259" key="7">
    <source>
        <dbReference type="Pfam" id="PF06813"/>
    </source>
</evidence>
<feature type="transmembrane region" description="Helical" evidence="6">
    <location>
        <begin position="153"/>
        <end position="172"/>
    </location>
</feature>
<feature type="transmembrane region" description="Helical" evidence="6">
    <location>
        <begin position="217"/>
        <end position="238"/>
    </location>
</feature>
<name>A0A484M4X7_9ASTE</name>
<dbReference type="GO" id="GO:0016020">
    <property type="term" value="C:membrane"/>
    <property type="evidence" value="ECO:0007669"/>
    <property type="project" value="UniProtKB-SubCell"/>
</dbReference>
<feature type="domain" description="NFD4 C-terminal" evidence="8">
    <location>
        <begin position="364"/>
        <end position="568"/>
    </location>
</feature>
<dbReference type="PANTHER" id="PTHR21576:SF84">
    <property type="entry name" value="FAMILY PROTEIN, PUTATIVE, EXPRESSED-RELATED"/>
    <property type="match status" value="1"/>
</dbReference>
<gene>
    <name evidence="9" type="ORF">CCAM_LOCUS25423</name>
</gene>
<keyword evidence="2 6" id="KW-0812">Transmembrane</keyword>
<dbReference type="SUPFAM" id="SSF103473">
    <property type="entry name" value="MFS general substrate transporter"/>
    <property type="match status" value="1"/>
</dbReference>
<reference evidence="9 10" key="1">
    <citation type="submission" date="2018-04" db="EMBL/GenBank/DDBJ databases">
        <authorList>
            <person name="Vogel A."/>
        </authorList>
    </citation>
    <scope>NUCLEOTIDE SEQUENCE [LARGE SCALE GENOMIC DNA]</scope>
</reference>
<feature type="transmembrane region" description="Helical" evidence="6">
    <location>
        <begin position="348"/>
        <end position="375"/>
    </location>
</feature>
<dbReference type="Gene3D" id="1.20.1250.20">
    <property type="entry name" value="MFS general substrate transporter like domains"/>
    <property type="match status" value="1"/>
</dbReference>
<feature type="transmembrane region" description="Helical" evidence="6">
    <location>
        <begin position="87"/>
        <end position="109"/>
    </location>
</feature>
<evidence type="ECO:0000256" key="4">
    <source>
        <dbReference type="ARBA" id="ARBA00023136"/>
    </source>
</evidence>
<sequence>MAGAGGGSCANMVNTTIHVLKGRWFMVFATILILSASGATYMFGLYSGDIKSTLGYDQSTLNLLSFFKDLGANVGILAGLVNEVTPPWAVLTIGAGLNFFGYFMLWLAVTGKIPAPKVWQMCLYICVGANSQSFANTGALVTCVKNFPGSRGAVIGLLKGFVGLSGAVFTQLYHAIYGGDSKSLILLIAWVPAVVSGLFLRTVRIMKAPAIADELRVFYRILYASLGLAGFLMTIIILQKKFDFNRAEYSLCAAGVLVLLCLPLGIVIKEEIGIWNRKKIATVVVTVDQRPPLTGGVTGGLTQESGKTEKMSIKSCRSSESLRPVQKSEVSCWKTAFRPPETGEDHTIIQALFSANMLILLLATICGVGGTLTAIDNLGQIGASLRYPKQSIGTFVSLVSIWNYAGRVVAGFLSEHFLEKYRFPRTLMLTGVLLTAVAGHLLIAFGVRGGLYVASVIIGFCFGAQWPLIFAIISELFGLKYYSTLHNFGSAASPIGSYLLNVRVVGHLYDREAERQMRALGKTRKGGVELECVGVECFRLGFLIIAAVTVFGAAASAVLVVRTRKFYTSDIYEKFREEAVAAETEPNRSTNLAQN</sequence>
<evidence type="ECO:0000313" key="9">
    <source>
        <dbReference type="EMBL" id="VFQ83647.1"/>
    </source>
</evidence>
<dbReference type="InterPro" id="IPR056555">
    <property type="entry name" value="NFD4_C"/>
</dbReference>
<feature type="domain" description="Nodulin-like" evidence="7">
    <location>
        <begin position="23"/>
        <end position="268"/>
    </location>
</feature>
<evidence type="ECO:0000256" key="3">
    <source>
        <dbReference type="ARBA" id="ARBA00022989"/>
    </source>
</evidence>
<organism evidence="9 10">
    <name type="scientific">Cuscuta campestris</name>
    <dbReference type="NCBI Taxonomy" id="132261"/>
    <lineage>
        <taxon>Eukaryota</taxon>
        <taxon>Viridiplantae</taxon>
        <taxon>Streptophyta</taxon>
        <taxon>Embryophyta</taxon>
        <taxon>Tracheophyta</taxon>
        <taxon>Spermatophyta</taxon>
        <taxon>Magnoliopsida</taxon>
        <taxon>eudicotyledons</taxon>
        <taxon>Gunneridae</taxon>
        <taxon>Pentapetalae</taxon>
        <taxon>asterids</taxon>
        <taxon>lamiids</taxon>
        <taxon>Solanales</taxon>
        <taxon>Convolvulaceae</taxon>
        <taxon>Cuscuteae</taxon>
        <taxon>Cuscuta</taxon>
        <taxon>Cuscuta subgen. Grammica</taxon>
        <taxon>Cuscuta sect. Cleistogrammica</taxon>
    </lineage>
</organism>
<proteinExistence type="inferred from homology"/>
<feature type="transmembrane region" description="Helical" evidence="6">
    <location>
        <begin position="250"/>
        <end position="268"/>
    </location>
</feature>
<dbReference type="Pfam" id="PF23262">
    <property type="entry name" value="NFD4_C"/>
    <property type="match status" value="1"/>
</dbReference>
<dbReference type="InterPro" id="IPR036259">
    <property type="entry name" value="MFS_trans_sf"/>
</dbReference>
<keyword evidence="10" id="KW-1185">Reference proteome</keyword>
<feature type="transmembrane region" description="Helical" evidence="6">
    <location>
        <begin position="184"/>
        <end position="205"/>
    </location>
</feature>
<feature type="transmembrane region" description="Helical" evidence="6">
    <location>
        <begin position="452"/>
        <end position="473"/>
    </location>
</feature>
<comment type="subcellular location">
    <subcellularLocation>
        <location evidence="1">Membrane</location>
        <topology evidence="1">Multi-pass membrane protein</topology>
    </subcellularLocation>
</comment>
<keyword evidence="4 6" id="KW-0472">Membrane</keyword>
<keyword evidence="3 6" id="KW-1133">Transmembrane helix</keyword>
<evidence type="ECO:0000256" key="1">
    <source>
        <dbReference type="ARBA" id="ARBA00004141"/>
    </source>
</evidence>
<feature type="transmembrane region" description="Helical" evidence="6">
    <location>
        <begin position="540"/>
        <end position="561"/>
    </location>
</feature>
<evidence type="ECO:0000313" key="10">
    <source>
        <dbReference type="Proteomes" id="UP000595140"/>
    </source>
</evidence>
<evidence type="ECO:0000256" key="6">
    <source>
        <dbReference type="SAM" id="Phobius"/>
    </source>
</evidence>
<feature type="transmembrane region" description="Helical" evidence="6">
    <location>
        <begin position="24"/>
        <end position="48"/>
    </location>
</feature>
<dbReference type="Proteomes" id="UP000595140">
    <property type="component" value="Unassembled WGS sequence"/>
</dbReference>